<reference evidence="7" key="3">
    <citation type="submission" date="2025-04" db="UniProtKB">
        <authorList>
            <consortium name="RefSeq"/>
        </authorList>
    </citation>
    <scope>IDENTIFICATION</scope>
    <source>
        <strain evidence="7">CBS 781.70</strain>
    </source>
</reference>
<dbReference type="InterPro" id="IPR002921">
    <property type="entry name" value="Fungal_lipase-type"/>
</dbReference>
<reference evidence="7" key="2">
    <citation type="submission" date="2020-04" db="EMBL/GenBank/DDBJ databases">
        <authorList>
            <consortium name="NCBI Genome Project"/>
        </authorList>
    </citation>
    <scope>NUCLEOTIDE SEQUENCE</scope>
    <source>
        <strain evidence="7">CBS 781.70</strain>
    </source>
</reference>
<evidence type="ECO:0000259" key="4">
    <source>
        <dbReference type="Pfam" id="PF01764"/>
    </source>
</evidence>
<gene>
    <name evidence="5 7" type="ORF">P152DRAFT_458848</name>
</gene>
<keyword evidence="6" id="KW-1185">Reference proteome</keyword>
<dbReference type="GO" id="GO:0006629">
    <property type="term" value="P:lipid metabolic process"/>
    <property type="evidence" value="ECO:0007669"/>
    <property type="project" value="InterPro"/>
</dbReference>
<evidence type="ECO:0000256" key="2">
    <source>
        <dbReference type="ARBA" id="ARBA00022801"/>
    </source>
</evidence>
<feature type="signal peptide" evidence="3">
    <location>
        <begin position="1"/>
        <end position="22"/>
    </location>
</feature>
<dbReference type="Gene3D" id="3.40.50.1820">
    <property type="entry name" value="alpha/beta hydrolase"/>
    <property type="match status" value="1"/>
</dbReference>
<reference evidence="5 7" key="1">
    <citation type="submission" date="2020-01" db="EMBL/GenBank/DDBJ databases">
        <authorList>
            <consortium name="DOE Joint Genome Institute"/>
            <person name="Haridas S."/>
            <person name="Albert R."/>
            <person name="Binder M."/>
            <person name="Bloem J."/>
            <person name="Labutti K."/>
            <person name="Salamov A."/>
            <person name="Andreopoulos B."/>
            <person name="Baker S.E."/>
            <person name="Barry K."/>
            <person name="Bills G."/>
            <person name="Bluhm B.H."/>
            <person name="Cannon C."/>
            <person name="Castanera R."/>
            <person name="Culley D.E."/>
            <person name="Daum C."/>
            <person name="Ezra D."/>
            <person name="Gonzalez J.B."/>
            <person name="Henrissat B."/>
            <person name="Kuo A."/>
            <person name="Liang C."/>
            <person name="Lipzen A."/>
            <person name="Lutzoni F."/>
            <person name="Magnuson J."/>
            <person name="Mondo S."/>
            <person name="Nolan M."/>
            <person name="Ohm R."/>
            <person name="Pangilinan J."/>
            <person name="Park H.-J."/>
            <person name="Ramirez L."/>
            <person name="Alfaro M."/>
            <person name="Sun H."/>
            <person name="Tritt A."/>
            <person name="Yoshinaga Y."/>
            <person name="Zwiers L.-H."/>
            <person name="Turgeon B.G."/>
            <person name="Goodwin S.B."/>
            <person name="Spatafora J.W."/>
            <person name="Crous P.W."/>
            <person name="Grigoriev I.V."/>
        </authorList>
    </citation>
    <scope>NUCLEOTIDE SEQUENCE</scope>
    <source>
        <strain evidence="5 7">CBS 781.70</strain>
    </source>
</reference>
<sequence>MASSLRILFSFVVALFVTSAFAQLDQQTYDEMAYLAKHASAAYKEDCRSPVGTTKLAQYENGAKGYIAVDQQRKWIIVAFRGTNGAQDLITDLDNALVPYTVQGSKGCQGCKVHSGFQKAWAKNVNAVISDLKIVKKEYPEHRIMITGHSLGGGLSALCGITIAQEFGIGKVTAYGFAAPRVGDKNFAAHQEAAFPGKTFHRVTSMDDGVPQDLKVSEGYYHGGTEYWIQKEPNPSINDIKVCNGSEDPTCNAKAAANVRIPMGINQAHFTYFVQMGSSTQC</sequence>
<evidence type="ECO:0000256" key="1">
    <source>
        <dbReference type="ARBA" id="ARBA00022729"/>
    </source>
</evidence>
<dbReference type="GeneID" id="54420126"/>
<keyword evidence="1 3" id="KW-0732">Signal</keyword>
<dbReference type="AlphaFoldDB" id="A0A6G1G1G5"/>
<protein>
    <submittedName>
        <fullName evidence="5 7">Alpha/beta-hydrolase</fullName>
    </submittedName>
</protein>
<dbReference type="OrthoDB" id="426718at2759"/>
<organism evidence="5">
    <name type="scientific">Eremomyces bilateralis CBS 781.70</name>
    <dbReference type="NCBI Taxonomy" id="1392243"/>
    <lineage>
        <taxon>Eukaryota</taxon>
        <taxon>Fungi</taxon>
        <taxon>Dikarya</taxon>
        <taxon>Ascomycota</taxon>
        <taxon>Pezizomycotina</taxon>
        <taxon>Dothideomycetes</taxon>
        <taxon>Dothideomycetes incertae sedis</taxon>
        <taxon>Eremomycetales</taxon>
        <taxon>Eremomycetaceae</taxon>
        <taxon>Eremomyces</taxon>
    </lineage>
</organism>
<dbReference type="RefSeq" id="XP_033533525.1">
    <property type="nucleotide sequence ID" value="XM_033679556.1"/>
</dbReference>
<dbReference type="Pfam" id="PF01764">
    <property type="entry name" value="Lipase_3"/>
    <property type="match status" value="1"/>
</dbReference>
<proteinExistence type="predicted"/>
<feature type="chain" id="PRO_5044631759" evidence="3">
    <location>
        <begin position="23"/>
        <end position="282"/>
    </location>
</feature>
<accession>A0A6G1G1G5</accession>
<name>A0A6G1G1G5_9PEZI</name>
<evidence type="ECO:0000313" key="7">
    <source>
        <dbReference type="RefSeq" id="XP_033533525.1"/>
    </source>
</evidence>
<feature type="domain" description="Fungal lipase-type" evidence="4">
    <location>
        <begin position="77"/>
        <end position="212"/>
    </location>
</feature>
<dbReference type="InterPro" id="IPR029058">
    <property type="entry name" value="AB_hydrolase_fold"/>
</dbReference>
<keyword evidence="2 5" id="KW-0378">Hydrolase</keyword>
<evidence type="ECO:0000313" key="5">
    <source>
        <dbReference type="EMBL" id="KAF1811894.1"/>
    </source>
</evidence>
<dbReference type="PANTHER" id="PTHR46640">
    <property type="entry name" value="TRIACYLGLYCEROL LIPASE, PUTATIVE (AFU_ORTHOLOGUE AFUA_6G06510)-RELATED"/>
    <property type="match status" value="1"/>
</dbReference>
<dbReference type="EMBL" id="ML975159">
    <property type="protein sequence ID" value="KAF1811894.1"/>
    <property type="molecule type" value="Genomic_DNA"/>
</dbReference>
<evidence type="ECO:0000313" key="6">
    <source>
        <dbReference type="Proteomes" id="UP000504638"/>
    </source>
</evidence>
<evidence type="ECO:0000256" key="3">
    <source>
        <dbReference type="SAM" id="SignalP"/>
    </source>
</evidence>
<dbReference type="GO" id="GO:0016787">
    <property type="term" value="F:hydrolase activity"/>
    <property type="evidence" value="ECO:0007669"/>
    <property type="project" value="UniProtKB-KW"/>
</dbReference>
<dbReference type="Proteomes" id="UP000504638">
    <property type="component" value="Unplaced"/>
</dbReference>
<dbReference type="InterPro" id="IPR051299">
    <property type="entry name" value="AB_hydrolase_lip/est"/>
</dbReference>
<dbReference type="CDD" id="cd00519">
    <property type="entry name" value="Lipase_3"/>
    <property type="match status" value="1"/>
</dbReference>
<dbReference type="SUPFAM" id="SSF53474">
    <property type="entry name" value="alpha/beta-Hydrolases"/>
    <property type="match status" value="1"/>
</dbReference>
<dbReference type="PANTHER" id="PTHR46640:SF1">
    <property type="entry name" value="FUNGAL LIPASE-LIKE DOMAIN-CONTAINING PROTEIN-RELATED"/>
    <property type="match status" value="1"/>
</dbReference>